<dbReference type="InterPro" id="IPR050088">
    <property type="entry name" value="IspD/TarI_cytidylyltransf_bact"/>
</dbReference>
<name>A0A162EXC8_9BACI</name>
<dbReference type="FunFam" id="3.90.550.10:FF:000003">
    <property type="entry name" value="2-C-methyl-D-erythritol 4-phosphate cytidylyltransferase"/>
    <property type="match status" value="1"/>
</dbReference>
<dbReference type="PANTHER" id="PTHR32125:SF4">
    <property type="entry name" value="2-C-METHYL-D-ERYTHRITOL 4-PHOSPHATE CYTIDYLYLTRANSFERASE, CHLOROPLASTIC"/>
    <property type="match status" value="1"/>
</dbReference>
<proteinExistence type="inferred from homology"/>
<dbReference type="HAMAP" id="MF_00108">
    <property type="entry name" value="IspD"/>
    <property type="match status" value="1"/>
</dbReference>
<dbReference type="Gene3D" id="3.90.550.10">
    <property type="entry name" value="Spore Coat Polysaccharide Biosynthesis Protein SpsA, Chain A"/>
    <property type="match status" value="1"/>
</dbReference>
<evidence type="ECO:0000256" key="2">
    <source>
        <dbReference type="ARBA" id="ARBA00022695"/>
    </source>
</evidence>
<dbReference type="InterPro" id="IPR029044">
    <property type="entry name" value="Nucleotide-diphossugar_trans"/>
</dbReference>
<comment type="catalytic activity">
    <reaction evidence="4">
        <text>2-C-methyl-D-erythritol 4-phosphate + CTP + H(+) = 4-CDP-2-C-methyl-D-erythritol + diphosphate</text>
        <dbReference type="Rhea" id="RHEA:13429"/>
        <dbReference type="ChEBI" id="CHEBI:15378"/>
        <dbReference type="ChEBI" id="CHEBI:33019"/>
        <dbReference type="ChEBI" id="CHEBI:37563"/>
        <dbReference type="ChEBI" id="CHEBI:57823"/>
        <dbReference type="ChEBI" id="CHEBI:58262"/>
        <dbReference type="EC" id="2.7.7.60"/>
    </reaction>
</comment>
<dbReference type="GO" id="GO:0019288">
    <property type="term" value="P:isopentenyl diphosphate biosynthetic process, methylerythritol 4-phosphate pathway"/>
    <property type="evidence" value="ECO:0007669"/>
    <property type="project" value="UniProtKB-UniRule"/>
</dbReference>
<dbReference type="AlphaFoldDB" id="A0A162EXC8"/>
<feature type="site" description="Transition state stabilizer" evidence="4">
    <location>
        <position position="22"/>
    </location>
</feature>
<dbReference type="PANTHER" id="PTHR32125">
    <property type="entry name" value="2-C-METHYL-D-ERYTHRITOL 4-PHOSPHATE CYTIDYLYLTRANSFERASE, CHLOROPLASTIC"/>
    <property type="match status" value="1"/>
</dbReference>
<feature type="site" description="Positions MEP for the nucleophilic attack" evidence="4">
    <location>
        <position position="208"/>
    </location>
</feature>
<dbReference type="EC" id="2.7.7.60" evidence="4"/>
<dbReference type="RefSeq" id="WP_061947732.1">
    <property type="nucleotide sequence ID" value="NZ_LTAO01000004.1"/>
</dbReference>
<keyword evidence="6" id="KW-1185">Reference proteome</keyword>
<evidence type="ECO:0000256" key="1">
    <source>
        <dbReference type="ARBA" id="ARBA00022679"/>
    </source>
</evidence>
<dbReference type="CDD" id="cd02516">
    <property type="entry name" value="CDP-ME_synthetase"/>
    <property type="match status" value="1"/>
</dbReference>
<comment type="similarity">
    <text evidence="4">Belongs to the IspD/TarI cytidylyltransferase family. IspD subfamily.</text>
</comment>
<feature type="site" description="Positions MEP for the nucleophilic attack" evidence="4">
    <location>
        <position position="152"/>
    </location>
</feature>
<accession>A0A162EXC8</accession>
<evidence type="ECO:0000313" key="6">
    <source>
        <dbReference type="Proteomes" id="UP000075806"/>
    </source>
</evidence>
<dbReference type="InterPro" id="IPR001228">
    <property type="entry name" value="IspD"/>
</dbReference>
<evidence type="ECO:0000256" key="3">
    <source>
        <dbReference type="ARBA" id="ARBA00023229"/>
    </source>
</evidence>
<dbReference type="Pfam" id="PF01128">
    <property type="entry name" value="IspD"/>
    <property type="match status" value="1"/>
</dbReference>
<dbReference type="OrthoDB" id="9806837at2"/>
<feature type="site" description="Transition state stabilizer" evidence="4">
    <location>
        <position position="15"/>
    </location>
</feature>
<evidence type="ECO:0000313" key="5">
    <source>
        <dbReference type="EMBL" id="KYG33958.1"/>
    </source>
</evidence>
<evidence type="ECO:0000256" key="4">
    <source>
        <dbReference type="HAMAP-Rule" id="MF_00108"/>
    </source>
</evidence>
<dbReference type="GO" id="GO:0050518">
    <property type="term" value="F:2-C-methyl-D-erythritol 4-phosphate cytidylyltransferase activity"/>
    <property type="evidence" value="ECO:0007669"/>
    <property type="project" value="UniProtKB-UniRule"/>
</dbReference>
<dbReference type="STRING" id="519424.AZF04_15740"/>
<dbReference type="UniPathway" id="UPA00056">
    <property type="reaction ID" value="UER00093"/>
</dbReference>
<keyword evidence="1 4" id="KW-0808">Transferase</keyword>
<dbReference type="InterPro" id="IPR034683">
    <property type="entry name" value="IspD/TarI"/>
</dbReference>
<comment type="caution">
    <text evidence="5">The sequence shown here is derived from an EMBL/GenBank/DDBJ whole genome shotgun (WGS) entry which is preliminary data.</text>
</comment>
<dbReference type="NCBIfam" id="TIGR00453">
    <property type="entry name" value="ispD"/>
    <property type="match status" value="1"/>
</dbReference>
<dbReference type="Proteomes" id="UP000075806">
    <property type="component" value="Unassembled WGS sequence"/>
</dbReference>
<keyword evidence="2 4" id="KW-0548">Nucleotidyltransferase</keyword>
<dbReference type="EMBL" id="LTAO01000004">
    <property type="protein sequence ID" value="KYG33958.1"/>
    <property type="molecule type" value="Genomic_DNA"/>
</dbReference>
<protein>
    <recommendedName>
        <fullName evidence="4">2-C-methyl-D-erythritol 4-phosphate cytidylyltransferase</fullName>
        <ecNumber evidence="4">2.7.7.60</ecNumber>
    </recommendedName>
    <alternativeName>
        <fullName evidence="4">4-diphosphocytidyl-2C-methyl-D-erythritol synthase</fullName>
    </alternativeName>
    <alternativeName>
        <fullName evidence="4">MEP cytidylyltransferase</fullName>
        <shortName evidence="4">MCT</shortName>
    </alternativeName>
</protein>
<dbReference type="SUPFAM" id="SSF53448">
    <property type="entry name" value="Nucleotide-diphospho-sugar transferases"/>
    <property type="match status" value="1"/>
</dbReference>
<keyword evidence="3 4" id="KW-0414">Isoprene biosynthesis</keyword>
<comment type="function">
    <text evidence="4">Catalyzes the formation of 4-diphosphocytidyl-2-C-methyl-D-erythritol from CTP and 2-C-methyl-D-erythritol 4-phosphate (MEP).</text>
</comment>
<organism evidence="5 6">
    <name type="scientific">Alkalihalobacillus trypoxylicola</name>
    <dbReference type="NCBI Taxonomy" id="519424"/>
    <lineage>
        <taxon>Bacteria</taxon>
        <taxon>Bacillati</taxon>
        <taxon>Bacillota</taxon>
        <taxon>Bacilli</taxon>
        <taxon>Bacillales</taxon>
        <taxon>Bacillaceae</taxon>
        <taxon>Alkalihalobacillus</taxon>
    </lineage>
</organism>
<sequence length="229" mass="25489">MKYSLILLAAGQGKRMNAGINKIFIELHHKTILAHTLLTFEQDKSCEKVVIVGHPDELETIQKMVKAERSQKVFAVISGGEERQDSVKRGLAHIDEEEIVFIHDAARPFIKQKQIHGLLDGVRKTGAAILAVPVKDTIKMVHNHLVNKTMDRSELMAVQTPQAFHAKLIKKAHLEAERSGKLGTDDASLVEWIGEEVEVVEGDYLNIKITTKEDLLFAEAILKIESGSS</sequence>
<gene>
    <name evidence="4" type="primary">ispD</name>
    <name evidence="5" type="ORF">AZF04_15740</name>
</gene>
<reference evidence="5" key="1">
    <citation type="submission" date="2016-02" db="EMBL/GenBank/DDBJ databases">
        <title>Genome sequence of Bacillus trypoxylicola KCTC 13244(T).</title>
        <authorList>
            <person name="Jeong H."/>
            <person name="Park S.-H."/>
            <person name="Choi S.-K."/>
        </authorList>
    </citation>
    <scope>NUCLEOTIDE SEQUENCE [LARGE SCALE GENOMIC DNA]</scope>
    <source>
        <strain evidence="5">KCTC 13244</strain>
    </source>
</reference>
<comment type="pathway">
    <text evidence="4">Isoprenoid biosynthesis; isopentenyl diphosphate biosynthesis via DXP pathway; isopentenyl diphosphate from 1-deoxy-D-xylulose 5-phosphate: step 2/6.</text>
</comment>